<proteinExistence type="predicted"/>
<comment type="caution">
    <text evidence="2">The sequence shown here is derived from an EMBL/GenBank/DDBJ whole genome shotgun (WGS) entry which is preliminary data.</text>
</comment>
<dbReference type="GO" id="GO:0071897">
    <property type="term" value="P:DNA biosynthetic process"/>
    <property type="evidence" value="ECO:0007669"/>
    <property type="project" value="UniProtKB-ARBA"/>
</dbReference>
<evidence type="ECO:0000259" key="1">
    <source>
        <dbReference type="PROSITE" id="PS50878"/>
    </source>
</evidence>
<organism evidence="2 3">
    <name type="scientific">Parnassius mnemosyne</name>
    <name type="common">clouded apollo</name>
    <dbReference type="NCBI Taxonomy" id="213953"/>
    <lineage>
        <taxon>Eukaryota</taxon>
        <taxon>Metazoa</taxon>
        <taxon>Ecdysozoa</taxon>
        <taxon>Arthropoda</taxon>
        <taxon>Hexapoda</taxon>
        <taxon>Insecta</taxon>
        <taxon>Pterygota</taxon>
        <taxon>Neoptera</taxon>
        <taxon>Endopterygota</taxon>
        <taxon>Lepidoptera</taxon>
        <taxon>Glossata</taxon>
        <taxon>Ditrysia</taxon>
        <taxon>Papilionoidea</taxon>
        <taxon>Papilionidae</taxon>
        <taxon>Parnassiinae</taxon>
        <taxon>Parnassini</taxon>
        <taxon>Parnassius</taxon>
        <taxon>Driopa</taxon>
    </lineage>
</organism>
<dbReference type="AlphaFoldDB" id="A0AAV1LPL8"/>
<dbReference type="EMBL" id="CAVLGL010000093">
    <property type="protein sequence ID" value="CAK1596247.1"/>
    <property type="molecule type" value="Genomic_DNA"/>
</dbReference>
<feature type="domain" description="Reverse transcriptase" evidence="1">
    <location>
        <begin position="1"/>
        <end position="203"/>
    </location>
</feature>
<evidence type="ECO:0000313" key="3">
    <source>
        <dbReference type="Proteomes" id="UP001314205"/>
    </source>
</evidence>
<keyword evidence="3" id="KW-1185">Reference proteome</keyword>
<protein>
    <recommendedName>
        <fullName evidence="1">Reverse transcriptase domain-containing protein</fullName>
    </recommendedName>
</protein>
<sequence>MNSSLDQGHQVLALFIDYKKAFDTLDNEVLLQAMDECGIKGPTNRWFRSYLSGRTLQTYISGVAGKEVVVQLGVPTGSVYGPVGFVMHVNSVINVVKKCRVYMYADDMCLMYSSKNIKEIRAVRQADFDSIIRWAHDNGIILNLNKTKVMHLYSPHNLVAKNVKSVDIGIVGHTYECMHVKNVNCVCQKLEYVSKFKYLGLWVDRNMNWKTQVDTVCTKLVGKGSVE</sequence>
<dbReference type="InterPro" id="IPR000477">
    <property type="entry name" value="RT_dom"/>
</dbReference>
<evidence type="ECO:0000313" key="2">
    <source>
        <dbReference type="EMBL" id="CAK1596247.1"/>
    </source>
</evidence>
<dbReference type="Proteomes" id="UP001314205">
    <property type="component" value="Unassembled WGS sequence"/>
</dbReference>
<dbReference type="Pfam" id="PF00078">
    <property type="entry name" value="RVT_1"/>
    <property type="match status" value="1"/>
</dbReference>
<accession>A0AAV1LPL8</accession>
<dbReference type="InterPro" id="IPR043502">
    <property type="entry name" value="DNA/RNA_pol_sf"/>
</dbReference>
<dbReference type="PANTHER" id="PTHR33332">
    <property type="entry name" value="REVERSE TRANSCRIPTASE DOMAIN-CONTAINING PROTEIN"/>
    <property type="match status" value="1"/>
</dbReference>
<name>A0AAV1LPL8_9NEOP</name>
<gene>
    <name evidence="2" type="ORF">PARMNEM_LOCUS15621</name>
</gene>
<dbReference type="PROSITE" id="PS50878">
    <property type="entry name" value="RT_POL"/>
    <property type="match status" value="1"/>
</dbReference>
<reference evidence="2 3" key="1">
    <citation type="submission" date="2023-11" db="EMBL/GenBank/DDBJ databases">
        <authorList>
            <person name="Hedman E."/>
            <person name="Englund M."/>
            <person name="Stromberg M."/>
            <person name="Nyberg Akerstrom W."/>
            <person name="Nylinder S."/>
            <person name="Jareborg N."/>
            <person name="Kallberg Y."/>
            <person name="Kronander E."/>
        </authorList>
    </citation>
    <scope>NUCLEOTIDE SEQUENCE [LARGE SCALE GENOMIC DNA]</scope>
</reference>
<dbReference type="SUPFAM" id="SSF56672">
    <property type="entry name" value="DNA/RNA polymerases"/>
    <property type="match status" value="1"/>
</dbReference>